<dbReference type="InterPro" id="IPR029039">
    <property type="entry name" value="Flavoprotein-like_sf"/>
</dbReference>
<dbReference type="EMBL" id="JAKNHQ010000008">
    <property type="protein sequence ID" value="MCG4610723.1"/>
    <property type="molecule type" value="Genomic_DNA"/>
</dbReference>
<evidence type="ECO:0000313" key="3">
    <source>
        <dbReference type="Proteomes" id="UP001298681"/>
    </source>
</evidence>
<dbReference type="Proteomes" id="UP001298681">
    <property type="component" value="Unassembled WGS sequence"/>
</dbReference>
<gene>
    <name evidence="2" type="ORF">L0P57_07220</name>
</gene>
<evidence type="ECO:0000259" key="1">
    <source>
        <dbReference type="Pfam" id="PF12724"/>
    </source>
</evidence>
<dbReference type="PANTHER" id="PTHR38030">
    <property type="entry name" value="PROTOPORPHYRINOGEN IX DEHYDROGENASE [MENAQUINONE]"/>
    <property type="match status" value="1"/>
</dbReference>
<proteinExistence type="predicted"/>
<sequence length="182" mass="20369">MKTIVVYSSQYGATEQYARWLAEALDADLYAVRAISADVLGGYDCILYGGGLYAGGVKGLPTFLKHFSKCEGKPLILFTCGIADPKDPANVEQIRSQLHKALPANIAAQCTFFHLRGRLDYPHLTVVHRAMMAMLRKMLLKKEPSSLREEDRQLLETYGKDVNFIDRSEIEPIVSFVRRGAE</sequence>
<organism evidence="2 3">
    <name type="scientific">Anaeromassilibacillus senegalensis</name>
    <dbReference type="NCBI Taxonomy" id="1673717"/>
    <lineage>
        <taxon>Bacteria</taxon>
        <taxon>Bacillati</taxon>
        <taxon>Bacillota</taxon>
        <taxon>Clostridia</taxon>
        <taxon>Eubacteriales</taxon>
        <taxon>Acutalibacteraceae</taxon>
        <taxon>Anaeromassilibacillus</taxon>
    </lineage>
</organism>
<dbReference type="SUPFAM" id="SSF52218">
    <property type="entry name" value="Flavoproteins"/>
    <property type="match status" value="1"/>
</dbReference>
<dbReference type="InterPro" id="IPR001226">
    <property type="entry name" value="Flavodoxin_CS"/>
</dbReference>
<dbReference type="InterPro" id="IPR052200">
    <property type="entry name" value="Protoporphyrinogen_IX_DH"/>
</dbReference>
<dbReference type="PROSITE" id="PS00201">
    <property type="entry name" value="FLAVODOXIN"/>
    <property type="match status" value="1"/>
</dbReference>
<evidence type="ECO:0000313" key="2">
    <source>
        <dbReference type="EMBL" id="MCG4610723.1"/>
    </source>
</evidence>
<reference evidence="2 3" key="1">
    <citation type="submission" date="2022-01" db="EMBL/GenBank/DDBJ databases">
        <title>Collection of gut derived symbiotic bacterial strains cultured from healthy donors.</title>
        <authorList>
            <person name="Lin H."/>
            <person name="Kohout C."/>
            <person name="Waligurski E."/>
            <person name="Pamer E.G."/>
        </authorList>
    </citation>
    <scope>NUCLEOTIDE SEQUENCE [LARGE SCALE GENOMIC DNA]</scope>
    <source>
        <strain evidence="2 3">DFI.7.58</strain>
    </source>
</reference>
<comment type="caution">
    <text evidence="2">The sequence shown here is derived from an EMBL/GenBank/DDBJ whole genome shotgun (WGS) entry which is preliminary data.</text>
</comment>
<dbReference type="Gene3D" id="3.40.50.360">
    <property type="match status" value="1"/>
</dbReference>
<dbReference type="InterPro" id="IPR026816">
    <property type="entry name" value="Flavodoxin_dom"/>
</dbReference>
<dbReference type="Pfam" id="PF12724">
    <property type="entry name" value="Flavodoxin_5"/>
    <property type="match status" value="1"/>
</dbReference>
<protein>
    <submittedName>
        <fullName evidence="2">Flavodoxin domain-containing protein</fullName>
    </submittedName>
</protein>
<name>A0ABS9MIU2_9FIRM</name>
<keyword evidence="3" id="KW-1185">Reference proteome</keyword>
<dbReference type="PANTHER" id="PTHR38030:SF2">
    <property type="entry name" value="PROTOPORPHYRINOGEN IX DEHYDROGENASE [QUINONE]"/>
    <property type="match status" value="1"/>
</dbReference>
<feature type="domain" description="Flavodoxin" evidence="1">
    <location>
        <begin position="4"/>
        <end position="142"/>
    </location>
</feature>
<accession>A0ABS9MIU2</accession>
<dbReference type="RefSeq" id="WP_237966717.1">
    <property type="nucleotide sequence ID" value="NZ_JAKNHQ010000008.1"/>
</dbReference>